<dbReference type="EMBL" id="CAJNOK010005020">
    <property type="protein sequence ID" value="CAF0957705.1"/>
    <property type="molecule type" value="Genomic_DNA"/>
</dbReference>
<evidence type="ECO:0000313" key="2">
    <source>
        <dbReference type="EMBL" id="CAF0957705.1"/>
    </source>
</evidence>
<comment type="caution">
    <text evidence="3">The sequence shown here is derived from an EMBL/GenBank/DDBJ whole genome shotgun (WGS) entry which is preliminary data.</text>
</comment>
<evidence type="ECO:0008006" key="7">
    <source>
        <dbReference type="Google" id="ProtNLM"/>
    </source>
</evidence>
<keyword evidence="1" id="KW-0812">Transmembrane</keyword>
<name>A0A814V7V7_9BILA</name>
<dbReference type="Proteomes" id="UP000681722">
    <property type="component" value="Unassembled WGS sequence"/>
</dbReference>
<dbReference type="EMBL" id="CAJNOQ010007999">
    <property type="protein sequence ID" value="CAF1185373.1"/>
    <property type="molecule type" value="Genomic_DNA"/>
</dbReference>
<keyword evidence="1" id="KW-1133">Transmembrane helix</keyword>
<proteinExistence type="predicted"/>
<reference evidence="3" key="1">
    <citation type="submission" date="2021-02" db="EMBL/GenBank/DDBJ databases">
        <authorList>
            <person name="Nowell W R."/>
        </authorList>
    </citation>
    <scope>NUCLEOTIDE SEQUENCE</scope>
</reference>
<sequence length="452" mass="49486">MTKNVLIGSGIVAGLVIVAAVVIPIAIIFSTNSVAMTTTTTTTAPVVLAYWNMEGNGRDLYGNYNASANGAGYTFASSGFYGGSYFSTNSLNSYLQVPASSYFDLNSRSFTFEAWIYSYSLTNDQPLFSQCTCTSCTNQCLFLVIRSSKLYMGFNFNDLPGSTTLSTSIWYHVAFVYNYQTSQQIIYLDGVQDAIRSNVSPYLGTNGSIYFSYSLLLPSNYYYGLIDNVQLTTRAKSTSEILNDATQVFYFSFDQPSPYYDNGPNGLNATTTSGLVPTSGHVGQALRWTSSSSYMQIYCFPGVGWPSSKSFTFAIWIYPSSITGGVLVYSIQGYSMLGLTYIGQIVGQLQQASPVNVWESIFGPFLQINTWTHVACTFSVTNGFILYVNGAAQGKITGYVTYYFNYNLQIIQLGTSSSGGNIPSYGYQGSMDELYAYRRELSSSEILALASV</sequence>
<evidence type="ECO:0000313" key="5">
    <source>
        <dbReference type="EMBL" id="CAF3949654.1"/>
    </source>
</evidence>
<dbReference type="Gene3D" id="2.60.120.200">
    <property type="match status" value="2"/>
</dbReference>
<dbReference type="OrthoDB" id="347083at2759"/>
<dbReference type="EMBL" id="CAJOBA010005025">
    <property type="protein sequence ID" value="CAF3730758.1"/>
    <property type="molecule type" value="Genomic_DNA"/>
</dbReference>
<dbReference type="EMBL" id="CAJOBC010008000">
    <property type="protein sequence ID" value="CAF3949654.1"/>
    <property type="molecule type" value="Genomic_DNA"/>
</dbReference>
<accession>A0A814V7V7</accession>
<evidence type="ECO:0000256" key="1">
    <source>
        <dbReference type="SAM" id="Phobius"/>
    </source>
</evidence>
<keyword evidence="1" id="KW-0472">Membrane</keyword>
<evidence type="ECO:0000313" key="4">
    <source>
        <dbReference type="EMBL" id="CAF3730758.1"/>
    </source>
</evidence>
<dbReference type="Proteomes" id="UP000677228">
    <property type="component" value="Unassembled WGS sequence"/>
</dbReference>
<dbReference type="SUPFAM" id="SSF49899">
    <property type="entry name" value="Concanavalin A-like lectins/glucanases"/>
    <property type="match status" value="2"/>
</dbReference>
<dbReference type="Proteomes" id="UP000682733">
    <property type="component" value="Unassembled WGS sequence"/>
</dbReference>
<gene>
    <name evidence="3" type="ORF">GPM918_LOCUS22919</name>
    <name evidence="2" type="ORF">OVA965_LOCUS12471</name>
    <name evidence="5" type="ORF">SRO942_LOCUS22918</name>
    <name evidence="4" type="ORF">TMI583_LOCUS12475</name>
</gene>
<dbReference type="AlphaFoldDB" id="A0A814V7V7"/>
<organism evidence="3 6">
    <name type="scientific">Didymodactylos carnosus</name>
    <dbReference type="NCBI Taxonomy" id="1234261"/>
    <lineage>
        <taxon>Eukaryota</taxon>
        <taxon>Metazoa</taxon>
        <taxon>Spiralia</taxon>
        <taxon>Gnathifera</taxon>
        <taxon>Rotifera</taxon>
        <taxon>Eurotatoria</taxon>
        <taxon>Bdelloidea</taxon>
        <taxon>Philodinida</taxon>
        <taxon>Philodinidae</taxon>
        <taxon>Didymodactylos</taxon>
    </lineage>
</organism>
<evidence type="ECO:0000313" key="6">
    <source>
        <dbReference type="Proteomes" id="UP000663829"/>
    </source>
</evidence>
<evidence type="ECO:0000313" key="3">
    <source>
        <dbReference type="EMBL" id="CAF1185373.1"/>
    </source>
</evidence>
<protein>
    <recommendedName>
        <fullName evidence="7">LamG domain-containing protein</fullName>
    </recommendedName>
</protein>
<feature type="transmembrane region" description="Helical" evidence="1">
    <location>
        <begin position="6"/>
        <end position="29"/>
    </location>
</feature>
<dbReference type="Proteomes" id="UP000663829">
    <property type="component" value="Unassembled WGS sequence"/>
</dbReference>
<keyword evidence="6" id="KW-1185">Reference proteome</keyword>
<dbReference type="InterPro" id="IPR013320">
    <property type="entry name" value="ConA-like_dom_sf"/>
</dbReference>
<dbReference type="Pfam" id="PF13385">
    <property type="entry name" value="Laminin_G_3"/>
    <property type="match status" value="2"/>
</dbReference>